<organism evidence="3 4">
    <name type="scientific">Candidatus Glomeribacter gigasporarum BEG34</name>
    <dbReference type="NCBI Taxonomy" id="1070319"/>
    <lineage>
        <taxon>Bacteria</taxon>
        <taxon>Pseudomonadati</taxon>
        <taxon>Pseudomonadota</taxon>
        <taxon>Betaproteobacteria</taxon>
        <taxon>Burkholderiales</taxon>
        <taxon>Burkholderiaceae</taxon>
        <taxon>Candidatus Glomeribacter</taxon>
    </lineage>
</organism>
<dbReference type="SUPFAM" id="SSF49329">
    <property type="entry name" value="Cu,Zn superoxide dismutase-like"/>
    <property type="match status" value="1"/>
</dbReference>
<sequence length="170" mass="18111">MSLLCGASMLSSGCISGCTTLFKPYEKRARAVLLPTAGNTARGTVAFVERADGMQVSYSIQGLAANRLYGFQIHEYGNCSVRDARSAGDVFALVKRLGKSTTDDPEGRMPDIRADANGVATGFIVVSDLALDGIRSVENRSIVILRLNNEASTVARRSAPRLACGVIRPQ</sequence>
<dbReference type="InterPro" id="IPR001424">
    <property type="entry name" value="SOD_Cu_Zn_dom"/>
</dbReference>
<proteinExistence type="inferred from homology"/>
<dbReference type="AlphaFoldDB" id="G2JBQ7"/>
<accession>G2JBQ7</accession>
<dbReference type="Gene3D" id="2.60.40.200">
    <property type="entry name" value="Superoxide dismutase, copper/zinc binding domain"/>
    <property type="match status" value="1"/>
</dbReference>
<dbReference type="Pfam" id="PF00080">
    <property type="entry name" value="Sod_Cu"/>
    <property type="match status" value="1"/>
</dbReference>
<name>G2JBQ7_9BURK</name>
<comment type="similarity">
    <text evidence="1">Belongs to the Cu-Zn superoxide dismutase family.</text>
</comment>
<dbReference type="PANTHER" id="PTHR10003">
    <property type="entry name" value="SUPEROXIDE DISMUTASE CU-ZN -RELATED"/>
    <property type="match status" value="1"/>
</dbReference>
<dbReference type="InterPro" id="IPR024134">
    <property type="entry name" value="SOD_Cu/Zn_/chaperone"/>
</dbReference>
<dbReference type="InterPro" id="IPR036423">
    <property type="entry name" value="SOD-like_Cu/Zn_dom_sf"/>
</dbReference>
<evidence type="ECO:0000313" key="3">
    <source>
        <dbReference type="EMBL" id="CCD30212.1"/>
    </source>
</evidence>
<dbReference type="STRING" id="1070319.CAGGBEG34_550003"/>
<dbReference type="eggNOG" id="COG2032">
    <property type="taxonomic scope" value="Bacteria"/>
</dbReference>
<protein>
    <submittedName>
        <fullName evidence="3">Superoxide dismutase (Cu-Zn)</fullName>
        <ecNumber evidence="3">1.15.1.1</ecNumber>
    </submittedName>
</protein>
<feature type="domain" description="Superoxide dismutase copper/zinc binding" evidence="2">
    <location>
        <begin position="42"/>
        <end position="167"/>
    </location>
</feature>
<evidence type="ECO:0000313" key="4">
    <source>
        <dbReference type="Proteomes" id="UP000054051"/>
    </source>
</evidence>
<evidence type="ECO:0000256" key="1">
    <source>
        <dbReference type="ARBA" id="ARBA00010457"/>
    </source>
</evidence>
<gene>
    <name evidence="3" type="ORF">CAGGBEG34_550003</name>
</gene>
<dbReference type="GO" id="GO:0005507">
    <property type="term" value="F:copper ion binding"/>
    <property type="evidence" value="ECO:0007669"/>
    <property type="project" value="InterPro"/>
</dbReference>
<dbReference type="EMBL" id="CAFB01000075">
    <property type="protein sequence ID" value="CCD30212.1"/>
    <property type="molecule type" value="Genomic_DNA"/>
</dbReference>
<evidence type="ECO:0000259" key="2">
    <source>
        <dbReference type="Pfam" id="PF00080"/>
    </source>
</evidence>
<dbReference type="GO" id="GO:0004784">
    <property type="term" value="F:superoxide dismutase activity"/>
    <property type="evidence" value="ECO:0007669"/>
    <property type="project" value="UniProtKB-EC"/>
</dbReference>
<reference evidence="3 4" key="1">
    <citation type="submission" date="2011-08" db="EMBL/GenBank/DDBJ databases">
        <title>The genome of the obligate endobacterium of an arbuscular mycorrhizal fungus reveals an interphylum network of nutritional interactions.</title>
        <authorList>
            <person name="Ghignone S."/>
            <person name="Salvioli A."/>
            <person name="Anca I."/>
            <person name="Lumini E."/>
            <person name="Ortu G."/>
            <person name="Petiti L."/>
            <person name="Cruveiller S."/>
            <person name="Bianciotto V."/>
            <person name="Piffanelli P."/>
            <person name="Lanfranco L."/>
            <person name="Bonfante P."/>
        </authorList>
    </citation>
    <scope>NUCLEOTIDE SEQUENCE [LARGE SCALE GENOMIC DNA]</scope>
    <source>
        <strain evidence="3 4">BEG34</strain>
    </source>
</reference>
<keyword evidence="4" id="KW-1185">Reference proteome</keyword>
<dbReference type="EC" id="1.15.1.1" evidence="3"/>
<dbReference type="Proteomes" id="UP000054051">
    <property type="component" value="Unassembled WGS sequence"/>
</dbReference>
<comment type="caution">
    <text evidence="3">The sequence shown here is derived from an EMBL/GenBank/DDBJ whole genome shotgun (WGS) entry which is preliminary data.</text>
</comment>
<keyword evidence="3" id="KW-0560">Oxidoreductase</keyword>